<organism evidence="2 3">
    <name type="scientific">Altererythrobacter lutimaris</name>
    <dbReference type="NCBI Taxonomy" id="2743979"/>
    <lineage>
        <taxon>Bacteria</taxon>
        <taxon>Pseudomonadati</taxon>
        <taxon>Pseudomonadota</taxon>
        <taxon>Alphaproteobacteria</taxon>
        <taxon>Sphingomonadales</taxon>
        <taxon>Erythrobacteraceae</taxon>
        <taxon>Altererythrobacter</taxon>
    </lineage>
</organism>
<proteinExistence type="predicted"/>
<evidence type="ECO:0000313" key="2">
    <source>
        <dbReference type="EMBL" id="NVE95330.1"/>
    </source>
</evidence>
<dbReference type="EMBL" id="JABWTA010000001">
    <property type="protein sequence ID" value="NVE95330.1"/>
    <property type="molecule type" value="Genomic_DNA"/>
</dbReference>
<dbReference type="Proteomes" id="UP000546031">
    <property type="component" value="Unassembled WGS sequence"/>
</dbReference>
<reference evidence="2 3" key="1">
    <citation type="submission" date="2020-06" db="EMBL/GenBank/DDBJ databases">
        <title>Altererythrobacter lutimaris sp. nov., a marine bacterium isolated from a tidal flat.</title>
        <authorList>
            <person name="Kim D."/>
            <person name="Yoo Y."/>
            <person name="Kim J.-J."/>
        </authorList>
    </citation>
    <scope>NUCLEOTIDE SEQUENCE [LARGE SCALE GENOMIC DNA]</scope>
    <source>
        <strain evidence="2 3">JGD-16</strain>
    </source>
</reference>
<dbReference type="AlphaFoldDB" id="A0A850HCQ8"/>
<keyword evidence="1" id="KW-0732">Signal</keyword>
<dbReference type="RefSeq" id="WP_176273561.1">
    <property type="nucleotide sequence ID" value="NZ_JABWTA010000001.1"/>
</dbReference>
<evidence type="ECO:0000313" key="3">
    <source>
        <dbReference type="Proteomes" id="UP000546031"/>
    </source>
</evidence>
<comment type="caution">
    <text evidence="2">The sequence shown here is derived from an EMBL/GenBank/DDBJ whole genome shotgun (WGS) entry which is preliminary data.</text>
</comment>
<gene>
    <name evidence="2" type="ORF">HUO12_10510</name>
</gene>
<feature type="chain" id="PRO_5033022826" description="Peptidase M48 domain-containing protein" evidence="1">
    <location>
        <begin position="23"/>
        <end position="329"/>
    </location>
</feature>
<evidence type="ECO:0008006" key="4">
    <source>
        <dbReference type="Google" id="ProtNLM"/>
    </source>
</evidence>
<accession>A0A850HCQ8</accession>
<keyword evidence="3" id="KW-1185">Reference proteome</keyword>
<sequence>MYRFAAGLVALLLLAASAAAHALSDEKQVAEAAETATESAFEARLARDQKLQDLGWRLATANAQFCSDAAPSIGLQLLDTASFRRPDAIRKELGLVHDFAVLTAAARSPANAAGLKPLEPITHINGFELSGWAATEPFHWQRTERVHELLETMLFLHGEVRISQPNKLDVSITGQPACPTRFELAGGQDTALADGKRVRISADYPAFEYSDDELAALISHELAHNILRHRAWLDENGRKQKNVRLTEREADRLAPWLLANAGFEPEAALRFMRRWGPEHSGGLFRKRTHEGWDERAEHIAAEIPLVRHALSETGQADWRARFEREITLP</sequence>
<name>A0A850HCQ8_9SPHN</name>
<evidence type="ECO:0000256" key="1">
    <source>
        <dbReference type="SAM" id="SignalP"/>
    </source>
</evidence>
<protein>
    <recommendedName>
        <fullName evidence="4">Peptidase M48 domain-containing protein</fullName>
    </recommendedName>
</protein>
<feature type="signal peptide" evidence="1">
    <location>
        <begin position="1"/>
        <end position="22"/>
    </location>
</feature>